<feature type="binding site" evidence="5">
    <location>
        <position position="145"/>
    </location>
    <ligand>
        <name>AMP</name>
        <dbReference type="ChEBI" id="CHEBI:456215"/>
    </ligand>
</feature>
<keyword evidence="5 7" id="KW-0067">ATP-binding</keyword>
<feature type="binding site" evidence="5">
    <location>
        <begin position="86"/>
        <end position="89"/>
    </location>
    <ligand>
        <name>AMP</name>
        <dbReference type="ChEBI" id="CHEBI:456215"/>
    </ligand>
</feature>
<dbReference type="InterPro" id="IPR033690">
    <property type="entry name" value="Adenylat_kinase_CS"/>
</dbReference>
<dbReference type="RefSeq" id="WP_350257837.1">
    <property type="nucleotide sequence ID" value="NZ_CP138335.1"/>
</dbReference>
<dbReference type="GO" id="GO:0004017">
    <property type="term" value="F:AMP kinase activity"/>
    <property type="evidence" value="ECO:0007669"/>
    <property type="project" value="UniProtKB-UniRule"/>
</dbReference>
<evidence type="ECO:0000313" key="8">
    <source>
        <dbReference type="EMBL" id="XBW07633.1"/>
    </source>
</evidence>
<keyword evidence="3 5" id="KW-0547">Nucleotide-binding</keyword>
<reference evidence="8" key="1">
    <citation type="submission" date="2023-11" db="EMBL/GenBank/DDBJ databases">
        <title>Scrofimicrobium hongkongense sp. nov., isolated from a patient with peritonitis.</title>
        <authorList>
            <person name="Lao H.Y."/>
            <person name="Wong A.Y.P."/>
            <person name="Ng T.L."/>
            <person name="Wong R.Y.L."/>
            <person name="Yau M.C.Y."/>
            <person name="Lam J.Y.W."/>
            <person name="Siu G.K.H."/>
        </authorList>
    </citation>
    <scope>NUCLEOTIDE SEQUENCE</scope>
    <source>
        <strain evidence="8">R131</strain>
    </source>
</reference>
<evidence type="ECO:0000256" key="6">
    <source>
        <dbReference type="RuleBase" id="RU003330"/>
    </source>
</evidence>
<protein>
    <recommendedName>
        <fullName evidence="5 7">Adenylate kinase</fullName>
        <shortName evidence="5">AK</shortName>
        <ecNumber evidence="5 7">2.7.4.3</ecNumber>
    </recommendedName>
    <alternativeName>
        <fullName evidence="5">ATP-AMP transphosphorylase</fullName>
    </alternativeName>
    <alternativeName>
        <fullName evidence="5">ATP:AMP phosphotransferase</fullName>
    </alternativeName>
    <alternativeName>
        <fullName evidence="5">Adenylate monophosphate kinase</fullName>
    </alternativeName>
</protein>
<evidence type="ECO:0000256" key="4">
    <source>
        <dbReference type="ARBA" id="ARBA00022777"/>
    </source>
</evidence>
<feature type="binding site" evidence="5">
    <location>
        <begin position="58"/>
        <end position="60"/>
    </location>
    <ligand>
        <name>AMP</name>
        <dbReference type="ChEBI" id="CHEBI:456215"/>
    </ligand>
</feature>
<feature type="binding site" evidence="5">
    <location>
        <position position="93"/>
    </location>
    <ligand>
        <name>AMP</name>
        <dbReference type="ChEBI" id="CHEBI:456215"/>
    </ligand>
</feature>
<comment type="catalytic activity">
    <reaction evidence="5 7">
        <text>AMP + ATP = 2 ADP</text>
        <dbReference type="Rhea" id="RHEA:12973"/>
        <dbReference type="ChEBI" id="CHEBI:30616"/>
        <dbReference type="ChEBI" id="CHEBI:456215"/>
        <dbReference type="ChEBI" id="CHEBI:456216"/>
        <dbReference type="EC" id="2.7.4.3"/>
    </reaction>
</comment>
<feature type="binding site" evidence="5">
    <location>
        <position position="173"/>
    </location>
    <ligand>
        <name>ATP</name>
        <dbReference type="ChEBI" id="CHEBI:30616"/>
    </ligand>
</feature>
<organism evidence="8">
    <name type="scientific">Scrofimicrobium appendicitidis</name>
    <dbReference type="NCBI Taxonomy" id="3079930"/>
    <lineage>
        <taxon>Bacteria</taxon>
        <taxon>Bacillati</taxon>
        <taxon>Actinomycetota</taxon>
        <taxon>Actinomycetes</taxon>
        <taxon>Actinomycetales</taxon>
        <taxon>Actinomycetaceae</taxon>
        <taxon>Scrofimicrobium</taxon>
    </lineage>
</organism>
<dbReference type="EMBL" id="CP138335">
    <property type="protein sequence ID" value="XBW07633.1"/>
    <property type="molecule type" value="Genomic_DNA"/>
</dbReference>
<proteinExistence type="inferred from homology"/>
<dbReference type="PRINTS" id="PR00094">
    <property type="entry name" value="ADENYLTKNASE"/>
</dbReference>
<feature type="binding site" evidence="5">
    <location>
        <position position="32"/>
    </location>
    <ligand>
        <name>AMP</name>
        <dbReference type="ChEBI" id="CHEBI:456215"/>
    </ligand>
</feature>
<comment type="subcellular location">
    <subcellularLocation>
        <location evidence="5 7">Cytoplasm</location>
    </subcellularLocation>
</comment>
<keyword evidence="1 5" id="KW-0808">Transferase</keyword>
<dbReference type="CDD" id="cd01428">
    <property type="entry name" value="ADK"/>
    <property type="match status" value="1"/>
</dbReference>
<feature type="binding site" evidence="5">
    <location>
        <begin position="11"/>
        <end position="16"/>
    </location>
    <ligand>
        <name>ATP</name>
        <dbReference type="ChEBI" id="CHEBI:30616"/>
    </ligand>
</feature>
<gene>
    <name evidence="5" type="primary">adk</name>
    <name evidence="8" type="ORF">SAC06_08295</name>
</gene>
<comment type="subunit">
    <text evidence="5 7">Monomer.</text>
</comment>
<dbReference type="KEGG" id="sapp:SAC06_08295"/>
<evidence type="ECO:0000256" key="7">
    <source>
        <dbReference type="RuleBase" id="RU003331"/>
    </source>
</evidence>
<dbReference type="GO" id="GO:0005737">
    <property type="term" value="C:cytoplasm"/>
    <property type="evidence" value="ECO:0007669"/>
    <property type="project" value="UniProtKB-SubCell"/>
</dbReference>
<evidence type="ECO:0000256" key="5">
    <source>
        <dbReference type="HAMAP-Rule" id="MF_00235"/>
    </source>
</evidence>
<keyword evidence="2 5" id="KW-0545">Nucleotide biosynthesis</keyword>
<feature type="binding site" evidence="5">
    <location>
        <position position="128"/>
    </location>
    <ligand>
        <name>ATP</name>
        <dbReference type="ChEBI" id="CHEBI:30616"/>
    </ligand>
</feature>
<feature type="region of interest" description="NMP" evidence="5">
    <location>
        <begin position="31"/>
        <end position="60"/>
    </location>
</feature>
<dbReference type="GO" id="GO:0044209">
    <property type="term" value="P:AMP salvage"/>
    <property type="evidence" value="ECO:0007669"/>
    <property type="project" value="UniProtKB-UniRule"/>
</dbReference>
<keyword evidence="5" id="KW-0963">Cytoplasm</keyword>
<evidence type="ECO:0000256" key="2">
    <source>
        <dbReference type="ARBA" id="ARBA00022727"/>
    </source>
</evidence>
<dbReference type="SUPFAM" id="SSF52540">
    <property type="entry name" value="P-loop containing nucleoside triphosphate hydrolases"/>
    <property type="match status" value="1"/>
</dbReference>
<dbReference type="AlphaFoldDB" id="A0AAU7V8G5"/>
<dbReference type="PANTHER" id="PTHR23359">
    <property type="entry name" value="NUCLEOTIDE KINASE"/>
    <property type="match status" value="1"/>
</dbReference>
<feature type="binding site" evidence="5">
    <location>
        <position position="134"/>
    </location>
    <ligand>
        <name>AMP</name>
        <dbReference type="ChEBI" id="CHEBI:456215"/>
    </ligand>
</feature>
<sequence length="191" mass="20804">MTGIVMLGAPGVGKGTQAAKIVERLGIPAISTGNIFRTNIKAGTELGLLAKKYIDQGTFVPDSVTTPMVAARFTADDVKRGFLLDGYPRNLAQAHSLRDILAQEGLALDLVIELDAPEEVLVNHMMNRAKKEGRSDDKPEVFARRLAEYRERTEPIATYYADQDLLAVVDGVGTIDEVTARIFELPVLKGH</sequence>
<dbReference type="Pfam" id="PF00406">
    <property type="entry name" value="ADK"/>
    <property type="match status" value="1"/>
</dbReference>
<dbReference type="NCBIfam" id="NF001381">
    <property type="entry name" value="PRK00279.1-3"/>
    <property type="match status" value="1"/>
</dbReference>
<comment type="similarity">
    <text evidence="5 6">Belongs to the adenylate kinase family.</text>
</comment>
<dbReference type="InterPro" id="IPR000850">
    <property type="entry name" value="Adenylat/UMP-CMP_kin"/>
</dbReference>
<keyword evidence="4 5" id="KW-0418">Kinase</keyword>
<comment type="pathway">
    <text evidence="5">Purine metabolism; AMP biosynthesis via salvage pathway; AMP from ADP: step 1/1.</text>
</comment>
<dbReference type="NCBIfam" id="NF011100">
    <property type="entry name" value="PRK14527.1"/>
    <property type="match status" value="1"/>
</dbReference>
<name>A0AAU7V8G5_9ACTO</name>
<accession>A0AAU7V8G5</accession>
<comment type="domain">
    <text evidence="5">Consists of three domains, a large central CORE domain and two small peripheral domains, NMPbind and LID, which undergo movements during catalysis. The LID domain closes over the site of phosphoryl transfer upon ATP binding. Assembling and dissambling the active center during each catalytic cycle provides an effective means to prevent ATP hydrolysis.</text>
</comment>
<dbReference type="GO" id="GO:0005524">
    <property type="term" value="F:ATP binding"/>
    <property type="evidence" value="ECO:0007669"/>
    <property type="project" value="UniProtKB-UniRule"/>
</dbReference>
<evidence type="ECO:0000256" key="1">
    <source>
        <dbReference type="ARBA" id="ARBA00022679"/>
    </source>
</evidence>
<feature type="binding site" evidence="5">
    <location>
        <position position="37"/>
    </location>
    <ligand>
        <name>AMP</name>
        <dbReference type="ChEBI" id="CHEBI:456215"/>
    </ligand>
</feature>
<comment type="caution">
    <text evidence="5">Lacks conserved residue(s) required for the propagation of feature annotation.</text>
</comment>
<evidence type="ECO:0000256" key="3">
    <source>
        <dbReference type="ARBA" id="ARBA00022741"/>
    </source>
</evidence>
<comment type="function">
    <text evidence="5">Catalyzes the reversible transfer of the terminal phosphate group between ATP and AMP. Plays an important role in cellular energy homeostasis and in adenine nucleotide metabolism.</text>
</comment>
<dbReference type="InterPro" id="IPR027417">
    <property type="entry name" value="P-loop_NTPase"/>
</dbReference>
<dbReference type="Gene3D" id="3.40.50.300">
    <property type="entry name" value="P-loop containing nucleotide triphosphate hydrolases"/>
    <property type="match status" value="1"/>
</dbReference>
<dbReference type="EC" id="2.7.4.3" evidence="5 7"/>
<dbReference type="HAMAP" id="MF_00235">
    <property type="entry name" value="Adenylate_kinase_Adk"/>
    <property type="match status" value="1"/>
</dbReference>
<dbReference type="PROSITE" id="PS00113">
    <property type="entry name" value="ADENYLATE_KINASE"/>
    <property type="match status" value="1"/>
</dbReference>